<dbReference type="Gene3D" id="2.60.40.2700">
    <property type="match status" value="1"/>
</dbReference>
<gene>
    <name evidence="1" type="ORF">HU200_042402</name>
</gene>
<dbReference type="EMBL" id="JACEFO010002041">
    <property type="protein sequence ID" value="KAF8688171.1"/>
    <property type="molecule type" value="Genomic_DNA"/>
</dbReference>
<accession>A0A835BDG2</accession>
<evidence type="ECO:0000313" key="2">
    <source>
        <dbReference type="Proteomes" id="UP000636709"/>
    </source>
</evidence>
<keyword evidence="2" id="KW-1185">Reference proteome</keyword>
<dbReference type="Proteomes" id="UP000636709">
    <property type="component" value="Unassembled WGS sequence"/>
</dbReference>
<comment type="caution">
    <text evidence="1">The sequence shown here is derived from an EMBL/GenBank/DDBJ whole genome shotgun (WGS) entry which is preliminary data.</text>
</comment>
<dbReference type="AlphaFoldDB" id="A0A835BDG2"/>
<proteinExistence type="predicted"/>
<reference evidence="1" key="1">
    <citation type="submission" date="2020-07" db="EMBL/GenBank/DDBJ databases">
        <title>Genome sequence and genetic diversity analysis of an under-domesticated orphan crop, white fonio (Digitaria exilis).</title>
        <authorList>
            <person name="Bennetzen J.L."/>
            <person name="Chen S."/>
            <person name="Ma X."/>
            <person name="Wang X."/>
            <person name="Yssel A.E.J."/>
            <person name="Chaluvadi S.R."/>
            <person name="Johnson M."/>
            <person name="Gangashetty P."/>
            <person name="Hamidou F."/>
            <person name="Sanogo M.D."/>
            <person name="Zwaenepoel A."/>
            <person name="Wallace J."/>
            <person name="Van De Peer Y."/>
            <person name="Van Deynze A."/>
        </authorList>
    </citation>
    <scope>NUCLEOTIDE SEQUENCE</scope>
    <source>
        <tissue evidence="1">Leaves</tissue>
    </source>
</reference>
<dbReference type="GO" id="GO:0005886">
    <property type="term" value="C:plasma membrane"/>
    <property type="evidence" value="ECO:0007669"/>
    <property type="project" value="TreeGrafter"/>
</dbReference>
<protein>
    <submittedName>
        <fullName evidence="1">Uncharacterized protein</fullName>
    </submittedName>
</protein>
<name>A0A835BDG2_9POAL</name>
<dbReference type="PANTHER" id="PTHR31149:SF7">
    <property type="entry name" value="EXPRESSED PROTEIN"/>
    <property type="match status" value="1"/>
</dbReference>
<sequence length="238" mass="26500">MLKIIRFASPSYNMVMWSCNAPSSYFEENACTGEVRVDGDSQLYRHGNQDYPADGDLLPGIEGFRIDGEPRLGSTLTACGYPTNGTALCYFQWVHLENGIRQYIEGALKPDYVVTADDVGTLLAIDCTPFDDNGRHSLFPSGDLVTEFANSGNKITCEPEMQSHIDACILNGRAEFEVFLLHSPEEWELATLVLTRPSCQIKLKHTGEVIVDEQYSPNLQVYFPFDMAIDAKRKGKAV</sequence>
<evidence type="ECO:0000313" key="1">
    <source>
        <dbReference type="EMBL" id="KAF8688171.1"/>
    </source>
</evidence>
<organism evidence="1 2">
    <name type="scientific">Digitaria exilis</name>
    <dbReference type="NCBI Taxonomy" id="1010633"/>
    <lineage>
        <taxon>Eukaryota</taxon>
        <taxon>Viridiplantae</taxon>
        <taxon>Streptophyta</taxon>
        <taxon>Embryophyta</taxon>
        <taxon>Tracheophyta</taxon>
        <taxon>Spermatophyta</taxon>
        <taxon>Magnoliopsida</taxon>
        <taxon>Liliopsida</taxon>
        <taxon>Poales</taxon>
        <taxon>Poaceae</taxon>
        <taxon>PACMAD clade</taxon>
        <taxon>Panicoideae</taxon>
        <taxon>Panicodae</taxon>
        <taxon>Paniceae</taxon>
        <taxon>Anthephorinae</taxon>
        <taxon>Digitaria</taxon>
    </lineage>
</organism>
<dbReference type="PANTHER" id="PTHR31149">
    <property type="entry name" value="EXPRESSED PROTEIN"/>
    <property type="match status" value="1"/>
</dbReference>
<dbReference type="OrthoDB" id="1890867at2759"/>